<feature type="chain" id="PRO_5035279140" evidence="1">
    <location>
        <begin position="27"/>
        <end position="138"/>
    </location>
</feature>
<organism evidence="3 4">
    <name type="scientific">Candidatus Desulfatibia vada</name>
    <dbReference type="NCBI Taxonomy" id="2841696"/>
    <lineage>
        <taxon>Bacteria</taxon>
        <taxon>Pseudomonadati</taxon>
        <taxon>Thermodesulfobacteriota</taxon>
        <taxon>Desulfobacteria</taxon>
        <taxon>Desulfobacterales</taxon>
        <taxon>Desulfobacterales incertae sedis</taxon>
        <taxon>Candidatus Desulfatibia</taxon>
    </lineage>
</organism>
<dbReference type="Proteomes" id="UP000605201">
    <property type="component" value="Unassembled WGS sequence"/>
</dbReference>
<proteinExistence type="predicted"/>
<name>A0A8J6TUD1_9BACT</name>
<evidence type="ECO:0000259" key="2">
    <source>
        <dbReference type="PROSITE" id="PS50206"/>
    </source>
</evidence>
<evidence type="ECO:0000256" key="1">
    <source>
        <dbReference type="SAM" id="SignalP"/>
    </source>
</evidence>
<dbReference type="InterPro" id="IPR050229">
    <property type="entry name" value="GlpE_sulfurtransferase"/>
</dbReference>
<feature type="domain" description="Rhodanese" evidence="2">
    <location>
        <begin position="55"/>
        <end position="136"/>
    </location>
</feature>
<sequence>MMFKVKTILCSFMILSLFVVNTSSWAQSDTLPNDLGKKVNTPEGLKKVIDSKDLRFVIVDVRPETAYNNGHLPTAINIPRGFISDIKNPPPKDKYIILYCYGGLTSPAAGERMLADGYKYIFVLGGISDWPYELETSK</sequence>
<dbReference type="InterPro" id="IPR001763">
    <property type="entry name" value="Rhodanese-like_dom"/>
</dbReference>
<comment type="caution">
    <text evidence="3">The sequence shown here is derived from an EMBL/GenBank/DDBJ whole genome shotgun (WGS) entry which is preliminary data.</text>
</comment>
<dbReference type="PROSITE" id="PS50206">
    <property type="entry name" value="RHODANESE_3"/>
    <property type="match status" value="1"/>
</dbReference>
<evidence type="ECO:0000313" key="3">
    <source>
        <dbReference type="EMBL" id="MBC8434075.1"/>
    </source>
</evidence>
<dbReference type="Gene3D" id="3.40.250.10">
    <property type="entry name" value="Rhodanese-like domain"/>
    <property type="match status" value="1"/>
</dbReference>
<gene>
    <name evidence="3" type="ORF">H8D96_19365</name>
</gene>
<dbReference type="SMART" id="SM00450">
    <property type="entry name" value="RHOD"/>
    <property type="match status" value="1"/>
</dbReference>
<feature type="signal peptide" evidence="1">
    <location>
        <begin position="1"/>
        <end position="26"/>
    </location>
</feature>
<dbReference type="InterPro" id="IPR036873">
    <property type="entry name" value="Rhodanese-like_dom_sf"/>
</dbReference>
<evidence type="ECO:0000313" key="4">
    <source>
        <dbReference type="Proteomes" id="UP000605201"/>
    </source>
</evidence>
<dbReference type="Pfam" id="PF00581">
    <property type="entry name" value="Rhodanese"/>
    <property type="match status" value="1"/>
</dbReference>
<dbReference type="PANTHER" id="PTHR43031:SF1">
    <property type="entry name" value="PYRIDINE NUCLEOTIDE-DISULPHIDE OXIDOREDUCTASE"/>
    <property type="match status" value="1"/>
</dbReference>
<protein>
    <submittedName>
        <fullName evidence="3">Rhodanese-like domain-containing protein</fullName>
    </submittedName>
</protein>
<dbReference type="CDD" id="cd00158">
    <property type="entry name" value="RHOD"/>
    <property type="match status" value="1"/>
</dbReference>
<dbReference type="SUPFAM" id="SSF52821">
    <property type="entry name" value="Rhodanese/Cell cycle control phosphatase"/>
    <property type="match status" value="1"/>
</dbReference>
<dbReference type="EMBL" id="JACNIG010000380">
    <property type="protein sequence ID" value="MBC8434075.1"/>
    <property type="molecule type" value="Genomic_DNA"/>
</dbReference>
<accession>A0A8J6TUD1</accession>
<dbReference type="PANTHER" id="PTHR43031">
    <property type="entry name" value="FAD-DEPENDENT OXIDOREDUCTASE"/>
    <property type="match status" value="1"/>
</dbReference>
<keyword evidence="1" id="KW-0732">Signal</keyword>
<dbReference type="AlphaFoldDB" id="A0A8J6TUD1"/>
<reference evidence="3 4" key="1">
    <citation type="submission" date="2020-08" db="EMBL/GenBank/DDBJ databases">
        <title>Bridging the membrane lipid divide: bacteria of the FCB group superphylum have the potential to synthesize archaeal ether lipids.</title>
        <authorList>
            <person name="Villanueva L."/>
            <person name="Von Meijenfeldt F.A.B."/>
            <person name="Westbye A.B."/>
            <person name="Yadav S."/>
            <person name="Hopmans E.C."/>
            <person name="Dutilh B.E."/>
            <person name="Sinninghe Damste J.S."/>
        </authorList>
    </citation>
    <scope>NUCLEOTIDE SEQUENCE [LARGE SCALE GENOMIC DNA]</scope>
    <source>
        <strain evidence="3">NIOZ-UU17</strain>
    </source>
</reference>